<gene>
    <name evidence="2" type="ORF">SAMN05421858_5130</name>
</gene>
<dbReference type="EMBL" id="FTNO01000011">
    <property type="protein sequence ID" value="SIS00720.1"/>
    <property type="molecule type" value="Genomic_DNA"/>
</dbReference>
<organism evidence="2 3">
    <name type="scientific">Haladaptatus litoreus</name>
    <dbReference type="NCBI Taxonomy" id="553468"/>
    <lineage>
        <taxon>Archaea</taxon>
        <taxon>Methanobacteriati</taxon>
        <taxon>Methanobacteriota</taxon>
        <taxon>Stenosarchaea group</taxon>
        <taxon>Halobacteria</taxon>
        <taxon>Halobacteriales</taxon>
        <taxon>Haladaptataceae</taxon>
        <taxon>Haladaptatus</taxon>
    </lineage>
</organism>
<sequence length="113" mass="11677">NDPLAGKDVTGVLARNAERERANDPLNGRTVGGPLATNAAKERATDPLTGKDVSGVLARNEVKQREKTGRPRPKVGANYAGLGEGDTGGSGKRDTDARATGVLARNAVENGED</sequence>
<dbReference type="AlphaFoldDB" id="A0A1N7FKA8"/>
<dbReference type="RefSeq" id="WP_175609823.1">
    <property type="nucleotide sequence ID" value="NZ_FTNO01000011.1"/>
</dbReference>
<keyword evidence="3" id="KW-1185">Reference proteome</keyword>
<evidence type="ECO:0000313" key="3">
    <source>
        <dbReference type="Proteomes" id="UP000186914"/>
    </source>
</evidence>
<evidence type="ECO:0000313" key="2">
    <source>
        <dbReference type="EMBL" id="SIS00720.1"/>
    </source>
</evidence>
<reference evidence="3" key="1">
    <citation type="submission" date="2017-01" db="EMBL/GenBank/DDBJ databases">
        <authorList>
            <person name="Varghese N."/>
            <person name="Submissions S."/>
        </authorList>
    </citation>
    <scope>NUCLEOTIDE SEQUENCE [LARGE SCALE GENOMIC DNA]</scope>
    <source>
        <strain evidence="3">CGMCC 1.7737</strain>
    </source>
</reference>
<name>A0A1N7FKA8_9EURY</name>
<accession>A0A1N7FKA8</accession>
<feature type="compositionally biased region" description="Basic and acidic residues" evidence="1">
    <location>
        <begin position="60"/>
        <end position="69"/>
    </location>
</feature>
<protein>
    <submittedName>
        <fullName evidence="2">Uncharacterized protein</fullName>
    </submittedName>
</protein>
<feature type="non-terminal residue" evidence="2">
    <location>
        <position position="1"/>
    </location>
</feature>
<proteinExistence type="predicted"/>
<dbReference type="Proteomes" id="UP000186914">
    <property type="component" value="Unassembled WGS sequence"/>
</dbReference>
<evidence type="ECO:0000256" key="1">
    <source>
        <dbReference type="SAM" id="MobiDB-lite"/>
    </source>
</evidence>
<feature type="region of interest" description="Disordered" evidence="1">
    <location>
        <begin position="1"/>
        <end position="113"/>
    </location>
</feature>